<dbReference type="EMBL" id="DSPX01000007">
    <property type="protein sequence ID" value="HGF99266.1"/>
    <property type="molecule type" value="Genomic_DNA"/>
</dbReference>
<keyword evidence="1" id="KW-0472">Membrane</keyword>
<keyword evidence="1" id="KW-0812">Transmembrane</keyword>
<dbReference type="AlphaFoldDB" id="A0A7C3ZUH5"/>
<evidence type="ECO:0000313" key="2">
    <source>
        <dbReference type="EMBL" id="HGF99266.1"/>
    </source>
</evidence>
<reference evidence="2" key="1">
    <citation type="journal article" date="2020" name="mSystems">
        <title>Genome- and Community-Level Interaction Insights into Carbon Utilization and Element Cycling Functions of Hydrothermarchaeota in Hydrothermal Sediment.</title>
        <authorList>
            <person name="Zhou Z."/>
            <person name="Liu Y."/>
            <person name="Xu W."/>
            <person name="Pan J."/>
            <person name="Luo Z.H."/>
            <person name="Li M."/>
        </authorList>
    </citation>
    <scope>NUCLEOTIDE SEQUENCE [LARGE SCALE GENOMIC DNA]</scope>
    <source>
        <strain evidence="2">SpSt-374</strain>
    </source>
</reference>
<protein>
    <submittedName>
        <fullName evidence="2">Uncharacterized protein</fullName>
    </submittedName>
</protein>
<proteinExistence type="predicted"/>
<accession>A0A7C3ZUH5</accession>
<comment type="caution">
    <text evidence="2">The sequence shown here is derived from an EMBL/GenBank/DDBJ whole genome shotgun (WGS) entry which is preliminary data.</text>
</comment>
<organism evidence="2">
    <name type="scientific">Planktothricoides sp. SpSt-374</name>
    <dbReference type="NCBI Taxonomy" id="2282167"/>
    <lineage>
        <taxon>Bacteria</taxon>
        <taxon>Bacillati</taxon>
        <taxon>Cyanobacteriota</taxon>
        <taxon>Cyanophyceae</taxon>
        <taxon>Oscillatoriophycideae</taxon>
        <taxon>Oscillatoriales</taxon>
        <taxon>Oscillatoriaceae</taxon>
        <taxon>Planktothricoides</taxon>
    </lineage>
</organism>
<keyword evidence="1" id="KW-1133">Transmembrane helix</keyword>
<name>A0A7C3ZUH5_9CYAN</name>
<gene>
    <name evidence="2" type="ORF">ENR15_00960</name>
</gene>
<sequence>MPESKLDNQKQIAELKEGGASRSPSSSGSALMVLLPLAVGVAMLVWAWRWLMALGVLLGIGGVWQYFQKKQQEHLERLNAIFYQLLEQHHGRLTTLDLAMGANISGVEAKEYLEQRARDFAADFEVTDSGTVVYCFSTVKAPVGSGVKQLQAASGPISRDYQSSELPKSLNQSQLAERLGVHTTTIAKRKSKSDFITWSRSKDPLGVAWTYSPDTKEFFPLRDS</sequence>
<feature type="transmembrane region" description="Helical" evidence="1">
    <location>
        <begin position="50"/>
        <end position="67"/>
    </location>
</feature>
<evidence type="ECO:0000256" key="1">
    <source>
        <dbReference type="SAM" id="Phobius"/>
    </source>
</evidence>